<dbReference type="InterPro" id="IPR031248">
    <property type="entry name" value="RNF213"/>
</dbReference>
<accession>A0A8B6DL67</accession>
<dbReference type="GO" id="GO:0004842">
    <property type="term" value="F:ubiquitin-protein transferase activity"/>
    <property type="evidence" value="ECO:0007669"/>
    <property type="project" value="InterPro"/>
</dbReference>
<dbReference type="SMART" id="SM00382">
    <property type="entry name" value="AAA"/>
    <property type="match status" value="2"/>
</dbReference>
<dbReference type="CDD" id="cd00009">
    <property type="entry name" value="AAA"/>
    <property type="match status" value="1"/>
</dbReference>
<dbReference type="SUPFAM" id="SSF52540">
    <property type="entry name" value="P-loop containing nucleoside triphosphate hydrolases"/>
    <property type="match status" value="2"/>
</dbReference>
<dbReference type="PANTHER" id="PTHR22605:SF16">
    <property type="entry name" value="E3 UBIQUITIN-PROTEIN LIGASE RNF213"/>
    <property type="match status" value="1"/>
</dbReference>
<protein>
    <recommendedName>
        <fullName evidence="1">AAA+ ATPase domain-containing protein</fullName>
    </recommendedName>
</protein>
<feature type="domain" description="AAA+ ATPase" evidence="1">
    <location>
        <begin position="411"/>
        <end position="538"/>
    </location>
</feature>
<dbReference type="InterPro" id="IPR027417">
    <property type="entry name" value="P-loop_NTPase"/>
</dbReference>
<keyword evidence="3" id="KW-1185">Reference proteome</keyword>
<dbReference type="InterPro" id="IPR003593">
    <property type="entry name" value="AAA+_ATPase"/>
</dbReference>
<reference evidence="2" key="1">
    <citation type="submission" date="2018-11" db="EMBL/GenBank/DDBJ databases">
        <authorList>
            <person name="Alioto T."/>
            <person name="Alioto T."/>
        </authorList>
    </citation>
    <scope>NUCLEOTIDE SEQUENCE</scope>
</reference>
<organism evidence="2 3">
    <name type="scientific">Mytilus galloprovincialis</name>
    <name type="common">Mediterranean mussel</name>
    <dbReference type="NCBI Taxonomy" id="29158"/>
    <lineage>
        <taxon>Eukaryota</taxon>
        <taxon>Metazoa</taxon>
        <taxon>Spiralia</taxon>
        <taxon>Lophotrochozoa</taxon>
        <taxon>Mollusca</taxon>
        <taxon>Bivalvia</taxon>
        <taxon>Autobranchia</taxon>
        <taxon>Pteriomorphia</taxon>
        <taxon>Mytilida</taxon>
        <taxon>Mytiloidea</taxon>
        <taxon>Mytilidae</taxon>
        <taxon>Mytilinae</taxon>
        <taxon>Mytilus</taxon>
    </lineage>
</organism>
<evidence type="ECO:0000313" key="2">
    <source>
        <dbReference type="EMBL" id="VDI20861.1"/>
    </source>
</evidence>
<proteinExistence type="predicted"/>
<dbReference type="OrthoDB" id="6110868at2759"/>
<dbReference type="GO" id="GO:0016887">
    <property type="term" value="F:ATP hydrolysis activity"/>
    <property type="evidence" value="ECO:0007669"/>
    <property type="project" value="InterPro"/>
</dbReference>
<name>A0A8B6DL67_MYTGA</name>
<dbReference type="EMBL" id="UYJE01003622">
    <property type="protein sequence ID" value="VDI20861.1"/>
    <property type="molecule type" value="Genomic_DNA"/>
</dbReference>
<dbReference type="Proteomes" id="UP000596742">
    <property type="component" value="Unassembled WGS sequence"/>
</dbReference>
<feature type="non-terminal residue" evidence="2">
    <location>
        <position position="1312"/>
    </location>
</feature>
<dbReference type="PANTHER" id="PTHR22605">
    <property type="entry name" value="RZ-TYPE DOMAIN-CONTAINING PROTEIN"/>
    <property type="match status" value="1"/>
</dbReference>
<feature type="domain" description="AAA+ ATPase" evidence="1">
    <location>
        <begin position="94"/>
        <end position="249"/>
    </location>
</feature>
<dbReference type="Gene3D" id="3.40.50.300">
    <property type="entry name" value="P-loop containing nucleotide triphosphate hydrolases"/>
    <property type="match status" value="2"/>
</dbReference>
<comment type="caution">
    <text evidence="2">The sequence shown here is derived from an EMBL/GenBank/DDBJ whole genome shotgun (WGS) entry which is preliminary data.</text>
</comment>
<evidence type="ECO:0000313" key="3">
    <source>
        <dbReference type="Proteomes" id="UP000596742"/>
    </source>
</evidence>
<evidence type="ECO:0000259" key="1">
    <source>
        <dbReference type="SMART" id="SM00382"/>
    </source>
</evidence>
<gene>
    <name evidence="2" type="ORF">MGAL_10B025285</name>
</gene>
<sequence length="1312" mass="150822">KTTGNLIDEQTGQILEEQIMKPTLRNTQRTLYNGLEAQPGVNLSENFDQLSRNEKIGKLCQVMGIDCPHDPDKTYELTTDNVKKMLAIYMRFRCDIPVIIMGETGCGKTRLITFLCALQHFPDEPVKNMVIMKVHGGTTRHDICQKVKKVEEIAIKNTEEYARKKSNGNKDVENHMFTVLFLDEANTTEAIGAIKEIMCDKSLGGKPIKLHEGLKIVAACNPYRKHTKELIKKLEQAGLGYHVDADKTTDTLGRVPMRQLVYRVQPLPQSMLSLVWDFGQLNDNLEEMYIKQMVLRYINSKRLPTTSNLADVLSRILGACQNFMRKQKLTKSMILALGICYQASLKKRQDFRDMIVDYVKQPFTSLKVDQLESEFIRCQDTFLDSMKLADNIARNKALKENVFMMIVCIEMRIPLFLVGKPGSSKSLAKTIVADAMQGDTAHTQLFKNFKQIQMVSFQCSPLSTPEGIVGTFRQCAEFQKAKDLDRFASVVVLDEIGLAEDSPKMPLKVAFIGISNWALDPAKMNRGIFVQREVPDLEELNNSAKGICSTSKDENGVLKLIDNLIPSLSKSYVELFSEVEKTKQREFFGLRDFYSLIKMVYGFAAKTSQKPTWCQLKHSIMRNFGGLEEVKSVEIFHKHLIKTTVVIEEKEQKGDPDCSFGGMIQACLGGAKTNTRYLLLLTRNYGDLAILQQKFVSMQDAVVIFGSSFPSDQEYTQVCRNINRIKVNMETGSTVILLNLENLYESLYDALNQNYVYYGGERYVDLGLGSHRVKCRVHRNFRLIVVAEREIVYKKFPIPLINRLEKHIVSISTMLLEEQVYMSGRLEQWLKDFCHVEIRINPQREKKVRSIGEVFIGYHTDACSIIIMQLFENRQNSCLETSNCYEEIFKDAQILLLWCAAPDGVMRLQSTKLREEHNYLMKIYFQHQQHDSLLQYIRQQIVEEKKPHMFSQVTTHSKLLSTNDLEVLSEQLPIKAQNMTLLTLQAFDTKQQFCRKISFKALKDERVDDGWNPRIKIVTDILKYGFIAEKEFHEMCLQKVRYIPNQIREELYITTILTNHLFSRLTSVGGYLRFVANNNTDKSKFEMCPCRYCDDEILLGNTGIGSEYLFYGRPDVKLYTQGGDFFNIVYSSDNNGDNYLDEIDGLDISDSEHHNTSHALRNRKNISKFISQVITFSFYQRSLEKRKEKKCTSTLIPTLAVTENHFDIYMYDCENDILLRNHGEPIPLWNEAPSESTYETLNMSSVLMLWMVLNHMTLPPCLSDEDMNNLKGTCDFLPHISQARKQLIENTVDQKKRFHPIKQDGEIELLSM</sequence>